<evidence type="ECO:0000313" key="2">
    <source>
        <dbReference type="EMBL" id="TQN50300.1"/>
    </source>
</evidence>
<comment type="caution">
    <text evidence="2">The sequence shown here is derived from an EMBL/GenBank/DDBJ whole genome shotgun (WGS) entry which is preliminary data.</text>
</comment>
<dbReference type="AlphaFoldDB" id="A0A543Q1Z5"/>
<proteinExistence type="predicted"/>
<dbReference type="RefSeq" id="WP_142086148.1">
    <property type="nucleotide sequence ID" value="NZ_SZUV01000001.1"/>
</dbReference>
<name>A0A543Q1Z5_ACITH</name>
<feature type="signal peptide" evidence="1">
    <location>
        <begin position="1"/>
        <end position="28"/>
    </location>
</feature>
<evidence type="ECO:0000313" key="3">
    <source>
        <dbReference type="Proteomes" id="UP000315403"/>
    </source>
</evidence>
<dbReference type="Proteomes" id="UP000315403">
    <property type="component" value="Unassembled WGS sequence"/>
</dbReference>
<dbReference type="EMBL" id="SZUV01000001">
    <property type="protein sequence ID" value="TQN50300.1"/>
    <property type="molecule type" value="Genomic_DNA"/>
</dbReference>
<evidence type="ECO:0000256" key="1">
    <source>
        <dbReference type="SAM" id="SignalP"/>
    </source>
</evidence>
<accession>A0A543Q1Z5</accession>
<feature type="chain" id="PRO_5021711473" description="Outer membrane protein beta-barrel domain-containing protein" evidence="1">
    <location>
        <begin position="29"/>
        <end position="288"/>
    </location>
</feature>
<organism evidence="2 3">
    <name type="scientific">Acidithiobacillus thiooxidans ATCC 19377</name>
    <dbReference type="NCBI Taxonomy" id="637390"/>
    <lineage>
        <taxon>Bacteria</taxon>
        <taxon>Pseudomonadati</taxon>
        <taxon>Pseudomonadota</taxon>
        <taxon>Acidithiobacillia</taxon>
        <taxon>Acidithiobacillales</taxon>
        <taxon>Acidithiobacillaceae</taxon>
        <taxon>Acidithiobacillus</taxon>
    </lineage>
</organism>
<protein>
    <recommendedName>
        <fullName evidence="4">Outer membrane protein beta-barrel domain-containing protein</fullName>
    </recommendedName>
</protein>
<keyword evidence="1" id="KW-0732">Signal</keyword>
<dbReference type="InterPro" id="IPR036709">
    <property type="entry name" value="Autotransporte_beta_dom_sf"/>
</dbReference>
<reference evidence="2 3" key="1">
    <citation type="submission" date="2019-03" db="EMBL/GenBank/DDBJ databases">
        <title>New insights into Acidothiobacillus thiooxidans sulfur metabolism through coupled gene expression, solution geochemistry, microscopy and spectroscopy analyses.</title>
        <authorList>
            <person name="Camacho D."/>
            <person name="Frazao R."/>
            <person name="Fouillen A."/>
            <person name="Nanci A."/>
            <person name="Lang B.F."/>
            <person name="Apte S.C."/>
            <person name="Baron C."/>
            <person name="Warren L.A."/>
        </authorList>
    </citation>
    <scope>NUCLEOTIDE SEQUENCE [LARGE SCALE GENOMIC DNA]</scope>
    <source>
        <strain evidence="2 3">ATCC 19377</strain>
    </source>
</reference>
<gene>
    <name evidence="2" type="ORF">DLNHIDIE_00153</name>
</gene>
<dbReference type="SUPFAM" id="SSF103515">
    <property type="entry name" value="Autotransporter"/>
    <property type="match status" value="1"/>
</dbReference>
<sequence length="288" mass="30502">MSIKKNSLSLPIATAAFLAISLSGVAVADAGVWGLNKHPAPSMGSHSSIFALNNSVSIAADGTLMNYQEHINPGPSDTESGWMPGFKVAGSYMDHQNIYLHLGYAYNSGGIHYDGANLETGAPAYTTDRATTQRLLGKIGYGFWLSPHMAITPYVAAGFQSWHRNLLITGGQEIEDYSSPLAGVGALFQYQMTPRMVLSADAEVLAVTGGGMTPHITGITAPSAKFGTSGEEKLGLSANYRIDGPLSVFGGLSFTHFTYTGGAMGKYFMEPASSTNRFGMDAGIRYSF</sequence>
<evidence type="ECO:0008006" key="4">
    <source>
        <dbReference type="Google" id="ProtNLM"/>
    </source>
</evidence>